<dbReference type="CDD" id="cd14748">
    <property type="entry name" value="PBP2_UgpB"/>
    <property type="match status" value="1"/>
</dbReference>
<reference evidence="2" key="1">
    <citation type="journal article" date="2019" name="Int. J. Syst. Evol. Microbiol.">
        <title>The Global Catalogue of Microorganisms (GCM) 10K type strain sequencing project: providing services to taxonomists for standard genome sequencing and annotation.</title>
        <authorList>
            <consortium name="The Broad Institute Genomics Platform"/>
            <consortium name="The Broad Institute Genome Sequencing Center for Infectious Disease"/>
            <person name="Wu L."/>
            <person name="Ma J."/>
        </authorList>
    </citation>
    <scope>NUCLEOTIDE SEQUENCE [LARGE SCALE GENOMIC DNA]</scope>
    <source>
        <strain evidence="2">CGMCC 4.7241</strain>
    </source>
</reference>
<comment type="caution">
    <text evidence="1">The sequence shown here is derived from an EMBL/GenBank/DDBJ whole genome shotgun (WGS) entry which is preliminary data.</text>
</comment>
<accession>A0ABV7Y7X9</accession>
<dbReference type="SUPFAM" id="SSF53850">
    <property type="entry name" value="Periplasmic binding protein-like II"/>
    <property type="match status" value="1"/>
</dbReference>
<dbReference type="Pfam" id="PF01547">
    <property type="entry name" value="SBP_bac_1"/>
    <property type="match status" value="1"/>
</dbReference>
<gene>
    <name evidence="1" type="ORF">ACFOUW_08825</name>
</gene>
<name>A0ABV7Y7X9_9ACTN</name>
<dbReference type="RefSeq" id="WP_239553795.1">
    <property type="nucleotide sequence ID" value="NZ_JAFBCM010000001.1"/>
</dbReference>
<keyword evidence="2" id="KW-1185">Reference proteome</keyword>
<organism evidence="1 2">
    <name type="scientific">Tenggerimyces flavus</name>
    <dbReference type="NCBI Taxonomy" id="1708749"/>
    <lineage>
        <taxon>Bacteria</taxon>
        <taxon>Bacillati</taxon>
        <taxon>Actinomycetota</taxon>
        <taxon>Actinomycetes</taxon>
        <taxon>Propionibacteriales</taxon>
        <taxon>Nocardioidaceae</taxon>
        <taxon>Tenggerimyces</taxon>
    </lineage>
</organism>
<dbReference type="Gene3D" id="3.40.190.10">
    <property type="entry name" value="Periplasmic binding protein-like II"/>
    <property type="match status" value="2"/>
</dbReference>
<evidence type="ECO:0000313" key="2">
    <source>
        <dbReference type="Proteomes" id="UP001595699"/>
    </source>
</evidence>
<sequence>MDKKPAPGRKVNIELYSVWGGTGGVGMVNLAKRFEEAQDDIGVRVVYAPAGVGGGSVQQKLFVAIAGENPPDIAQLVPSQTPQWADLGIMTDLTDRFKAAGLTQDDFFPPIWESISYEDKIFQLHWDADPNFPFFWNKKVFEEAGLDPEKPPQTIEEVDEYSAKILKKNGPNIARIGMVPWDSYGASNSMFTWGWAFGGSFFDKDTGQITPDNEYVVKALEWIVDYAKRAGGPDRLAITPPGLQIHVFGTGNVGMAPLVAPNYRDILANVKDMEIGTGQLPYAAPGADRIGAGAWIGGWGMFIPTSAKYKDEAFEFMRWVTASDEGTMAQWETTGYPPAYNKSPVLDLLKNDEVFKPYYDVLTTATNIRPPFPVSDFFFQKLDMEVNAALFGQKTPLQAMRTVRSETETELERFRKEVKAV</sequence>
<evidence type="ECO:0000313" key="1">
    <source>
        <dbReference type="EMBL" id="MFC3760942.1"/>
    </source>
</evidence>
<proteinExistence type="predicted"/>
<dbReference type="InterPro" id="IPR006059">
    <property type="entry name" value="SBP"/>
</dbReference>
<protein>
    <submittedName>
        <fullName evidence="1">ABC transporter substrate-binding protein</fullName>
    </submittedName>
</protein>
<dbReference type="PANTHER" id="PTHR43649:SF12">
    <property type="entry name" value="DIACETYLCHITOBIOSE BINDING PROTEIN DASA"/>
    <property type="match status" value="1"/>
</dbReference>
<dbReference type="Proteomes" id="UP001595699">
    <property type="component" value="Unassembled WGS sequence"/>
</dbReference>
<dbReference type="EMBL" id="JBHRZH010000006">
    <property type="protein sequence ID" value="MFC3760942.1"/>
    <property type="molecule type" value="Genomic_DNA"/>
</dbReference>
<dbReference type="PANTHER" id="PTHR43649">
    <property type="entry name" value="ARABINOSE-BINDING PROTEIN-RELATED"/>
    <property type="match status" value="1"/>
</dbReference>
<dbReference type="InterPro" id="IPR050490">
    <property type="entry name" value="Bact_solute-bd_prot1"/>
</dbReference>